<evidence type="ECO:0000256" key="1">
    <source>
        <dbReference type="SAM" id="MobiDB-lite"/>
    </source>
</evidence>
<feature type="compositionally biased region" description="Gly residues" evidence="1">
    <location>
        <begin position="73"/>
        <end position="83"/>
    </location>
</feature>
<dbReference type="EMBL" id="CP065959">
    <property type="protein sequence ID" value="QQC88187.1"/>
    <property type="molecule type" value="Genomic_DNA"/>
</dbReference>
<organism evidence="2 3">
    <name type="scientific">Streptomyces alfalfae</name>
    <dbReference type="NCBI Taxonomy" id="1642299"/>
    <lineage>
        <taxon>Bacteria</taxon>
        <taxon>Bacillati</taxon>
        <taxon>Actinomycetota</taxon>
        <taxon>Actinomycetes</taxon>
        <taxon>Kitasatosporales</taxon>
        <taxon>Streptomycetaceae</taxon>
        <taxon>Streptomyces</taxon>
    </lineage>
</organism>
<dbReference type="RefSeq" id="WP_198502109.1">
    <property type="nucleotide sequence ID" value="NZ_CP065959.1"/>
</dbReference>
<name>A0A7T4TXD8_9ACTN</name>
<feature type="compositionally biased region" description="Basic and acidic residues" evidence="1">
    <location>
        <begin position="84"/>
        <end position="93"/>
    </location>
</feature>
<dbReference type="AlphaFoldDB" id="A0A7T4TXD8"/>
<feature type="region of interest" description="Disordered" evidence="1">
    <location>
        <begin position="70"/>
        <end position="147"/>
    </location>
</feature>
<protein>
    <submittedName>
        <fullName evidence="2">Uncharacterized protein</fullName>
    </submittedName>
</protein>
<evidence type="ECO:0000313" key="3">
    <source>
        <dbReference type="Proteomes" id="UP000596130"/>
    </source>
</evidence>
<evidence type="ECO:0000313" key="2">
    <source>
        <dbReference type="EMBL" id="QQC88187.1"/>
    </source>
</evidence>
<proteinExistence type="predicted"/>
<feature type="compositionally biased region" description="Basic and acidic residues" evidence="1">
    <location>
        <begin position="108"/>
        <end position="125"/>
    </location>
</feature>
<dbReference type="Proteomes" id="UP000596130">
    <property type="component" value="Chromosome"/>
</dbReference>
<reference evidence="2 3" key="1">
    <citation type="submission" date="2020-12" db="EMBL/GenBank/DDBJ databases">
        <title>Identification and biosynthesis of polyene macrolides produced by Streptomyces alfalfae Men-myco-93-63.</title>
        <authorList>
            <person name="Liu D."/>
            <person name="Li Y."/>
            <person name="Liu L."/>
            <person name="Han X."/>
            <person name="Shen F."/>
        </authorList>
    </citation>
    <scope>NUCLEOTIDE SEQUENCE [LARGE SCALE GENOMIC DNA]</scope>
    <source>
        <strain evidence="2 3">Men-myco-93-63</strain>
    </source>
</reference>
<sequence length="147" mass="14880">MFEPGDEGAAEDAARVLADAVGEDHQGVGHAVSSYVARAFLNAACSEAISAWLRRGLPFSAPEPSRPGWLDAVGGGAQGGCHVEGGDHVDAHRVVTARAGEGEQTAADGHRRAAGDHEDESRGDGDGVTTGARPGVRASVPCSSGKL</sequence>
<accession>A0A7T4TXD8</accession>
<gene>
    <name evidence="2" type="ORF">I8755_07000</name>
</gene>